<dbReference type="GO" id="GO:0015934">
    <property type="term" value="C:large ribosomal subunit"/>
    <property type="evidence" value="ECO:0007669"/>
    <property type="project" value="InterPro"/>
</dbReference>
<dbReference type="InterPro" id="IPR002363">
    <property type="entry name" value="Ribosomal_uL10_CS_bac"/>
</dbReference>
<dbReference type="EMBL" id="MHUL01000051">
    <property type="protein sequence ID" value="OHA75804.1"/>
    <property type="molecule type" value="Genomic_DNA"/>
</dbReference>
<evidence type="ECO:0000256" key="5">
    <source>
        <dbReference type="HAMAP-Rule" id="MF_00362"/>
    </source>
</evidence>
<dbReference type="PANTHER" id="PTHR11560">
    <property type="entry name" value="39S RIBOSOMAL PROTEIN L10, MITOCHONDRIAL"/>
    <property type="match status" value="1"/>
</dbReference>
<dbReference type="HAMAP" id="MF_00362">
    <property type="entry name" value="Ribosomal_uL10"/>
    <property type="match status" value="1"/>
</dbReference>
<sequence length="189" mass="21259">MSAETPQFYFYLEFKSMPKTKQQKLEILKELEKNLQKQVSLVFINYKGLSARDLVDFRQELRGNEAQMMVVKKTLLQKALREKGIETDIKRMEGQLGVVFAYGDPIAAIKNTHTFARAHESLQILGGYFENEIQNAAVMLEIASLPDKEELLAHLVGAMASPITGLVSVLQGNIKGLVYVLAQRAKMNV</sequence>
<dbReference type="Proteomes" id="UP000178222">
    <property type="component" value="Unassembled WGS sequence"/>
</dbReference>
<comment type="similarity">
    <text evidence="1 5">Belongs to the universal ribosomal protein uL10 family.</text>
</comment>
<dbReference type="Gene3D" id="6.10.250.290">
    <property type="match status" value="1"/>
</dbReference>
<reference evidence="6 7" key="1">
    <citation type="journal article" date="2016" name="Nat. Commun.">
        <title>Thousands of microbial genomes shed light on interconnected biogeochemical processes in an aquifer system.</title>
        <authorList>
            <person name="Anantharaman K."/>
            <person name="Brown C.T."/>
            <person name="Hug L.A."/>
            <person name="Sharon I."/>
            <person name="Castelle C.J."/>
            <person name="Probst A.J."/>
            <person name="Thomas B.C."/>
            <person name="Singh A."/>
            <person name="Wilkins M.J."/>
            <person name="Karaoz U."/>
            <person name="Brodie E.L."/>
            <person name="Williams K.H."/>
            <person name="Hubbard S.S."/>
            <person name="Banfield J.F."/>
        </authorList>
    </citation>
    <scope>NUCLEOTIDE SEQUENCE [LARGE SCALE GENOMIC DNA]</scope>
</reference>
<dbReference type="Gene3D" id="3.30.70.1730">
    <property type="match status" value="1"/>
</dbReference>
<dbReference type="InterPro" id="IPR022973">
    <property type="entry name" value="Ribosomal_uL10_bac"/>
</dbReference>
<dbReference type="InterPro" id="IPR043141">
    <property type="entry name" value="Ribosomal_uL10-like_sf"/>
</dbReference>
<dbReference type="CDD" id="cd05797">
    <property type="entry name" value="Ribosomal_L10"/>
    <property type="match status" value="1"/>
</dbReference>
<protein>
    <recommendedName>
        <fullName evidence="4 5">Large ribosomal subunit protein uL10</fullName>
    </recommendedName>
</protein>
<dbReference type="SUPFAM" id="SSF160369">
    <property type="entry name" value="Ribosomal protein L10-like"/>
    <property type="match status" value="1"/>
</dbReference>
<comment type="caution">
    <text evidence="6">The sequence shown here is derived from an EMBL/GenBank/DDBJ whole genome shotgun (WGS) entry which is preliminary data.</text>
</comment>
<evidence type="ECO:0000313" key="6">
    <source>
        <dbReference type="EMBL" id="OHA75804.1"/>
    </source>
</evidence>
<dbReference type="PROSITE" id="PS01109">
    <property type="entry name" value="RIBOSOMAL_L10"/>
    <property type="match status" value="1"/>
</dbReference>
<comment type="function">
    <text evidence="5">Forms part of the ribosomal stalk, playing a central role in the interaction of the ribosome with GTP-bound translation factors.</text>
</comment>
<comment type="subunit">
    <text evidence="5">Part of the ribosomal stalk of the 50S ribosomal subunit. The N-terminus interacts with L11 and the large rRNA to form the base of the stalk. The C-terminus forms an elongated spine to which L12 dimers bind in a sequential fashion forming a multimeric L10(L12)X complex.</text>
</comment>
<evidence type="ECO:0000256" key="3">
    <source>
        <dbReference type="ARBA" id="ARBA00023274"/>
    </source>
</evidence>
<organism evidence="6 7">
    <name type="scientific">Candidatus Wildermuthbacteria bacterium RIFCSPLOWO2_02_FULL_47_9c</name>
    <dbReference type="NCBI Taxonomy" id="1802466"/>
    <lineage>
        <taxon>Bacteria</taxon>
        <taxon>Candidatus Wildermuthiibacteriota</taxon>
    </lineage>
</organism>
<dbReference type="Pfam" id="PF00466">
    <property type="entry name" value="Ribosomal_L10"/>
    <property type="match status" value="1"/>
</dbReference>
<dbReference type="NCBIfam" id="NF000955">
    <property type="entry name" value="PRK00099.1-1"/>
    <property type="match status" value="1"/>
</dbReference>
<dbReference type="GO" id="GO:0003735">
    <property type="term" value="F:structural constituent of ribosome"/>
    <property type="evidence" value="ECO:0007669"/>
    <property type="project" value="InterPro"/>
</dbReference>
<dbReference type="AlphaFoldDB" id="A0A1G2RSH5"/>
<keyword evidence="5" id="KW-0694">RNA-binding</keyword>
<evidence type="ECO:0000256" key="2">
    <source>
        <dbReference type="ARBA" id="ARBA00022980"/>
    </source>
</evidence>
<evidence type="ECO:0000256" key="4">
    <source>
        <dbReference type="ARBA" id="ARBA00035202"/>
    </source>
</evidence>
<evidence type="ECO:0000313" key="7">
    <source>
        <dbReference type="Proteomes" id="UP000178222"/>
    </source>
</evidence>
<evidence type="ECO:0000256" key="1">
    <source>
        <dbReference type="ARBA" id="ARBA00008889"/>
    </source>
</evidence>
<dbReference type="GO" id="GO:0006412">
    <property type="term" value="P:translation"/>
    <property type="evidence" value="ECO:0007669"/>
    <property type="project" value="UniProtKB-UniRule"/>
</dbReference>
<accession>A0A1G2RSH5</accession>
<name>A0A1G2RSH5_9BACT</name>
<keyword evidence="3 5" id="KW-0687">Ribonucleoprotein</keyword>
<dbReference type="GO" id="GO:0070180">
    <property type="term" value="F:large ribosomal subunit rRNA binding"/>
    <property type="evidence" value="ECO:0007669"/>
    <property type="project" value="UniProtKB-UniRule"/>
</dbReference>
<dbReference type="InterPro" id="IPR047865">
    <property type="entry name" value="Ribosomal_uL10_bac_type"/>
</dbReference>
<gene>
    <name evidence="5" type="primary">rplJ</name>
    <name evidence="6" type="ORF">A3J30_02715</name>
</gene>
<proteinExistence type="inferred from homology"/>
<keyword evidence="5" id="KW-0699">rRNA-binding</keyword>
<keyword evidence="2 5" id="KW-0689">Ribosomal protein</keyword>
<dbReference type="InterPro" id="IPR001790">
    <property type="entry name" value="Ribosomal_uL10"/>
</dbReference>